<dbReference type="InterPro" id="IPR024370">
    <property type="entry name" value="PBP_domain"/>
</dbReference>
<gene>
    <name evidence="3" type="ORF">AVDCRST_MAG95-3524</name>
</gene>
<keyword evidence="1" id="KW-0732">Signal</keyword>
<evidence type="ECO:0000313" key="3">
    <source>
        <dbReference type="EMBL" id="CAA9284266.1"/>
    </source>
</evidence>
<evidence type="ECO:0000259" key="2">
    <source>
        <dbReference type="Pfam" id="PF12849"/>
    </source>
</evidence>
<proteinExistence type="predicted"/>
<name>A0A6J4JPS5_9BACT</name>
<dbReference type="Pfam" id="PF12849">
    <property type="entry name" value="PBP_like_2"/>
    <property type="match status" value="1"/>
</dbReference>
<dbReference type="Gene3D" id="3.40.190.10">
    <property type="entry name" value="Periplasmic binding protein-like II"/>
    <property type="match status" value="2"/>
</dbReference>
<dbReference type="EMBL" id="CADCTJ010001109">
    <property type="protein sequence ID" value="CAA9284266.1"/>
    <property type="molecule type" value="Genomic_DNA"/>
</dbReference>
<feature type="domain" description="PBP" evidence="2">
    <location>
        <begin position="17"/>
        <end position="276"/>
    </location>
</feature>
<dbReference type="PANTHER" id="PTHR30570:SF1">
    <property type="entry name" value="PHOSPHATE-BINDING PROTEIN PSTS"/>
    <property type="match status" value="1"/>
</dbReference>
<dbReference type="AlphaFoldDB" id="A0A6J4JPS5"/>
<sequence length="301" mass="32746">MIGASLMACNRAGKIEDTPTSGNIKISVDEAFAPIIDSHIYAFHKFYKYAKVKAAYKSESEVMKDLLQDSVRLVVLSRTLTEDEKKIFAQQTITPRITKIAVDGVALITHPSNPDTTLNLTELRGIFSGKTTAWRQINPTSPLANITIVFDNTGSSTARYIVDSVTNKQPLPANTFAAKTNKALVDYVSQNPNALGVIGVNWISDFDDSTAIGFLRKVKVVAVSSNPDAEVTDSYVQPFQAYLAQGTYPLRRDVYIISREARAGLGTGFASFVAGDKGQRIILKSGLLPATAPVRIISLKE</sequence>
<dbReference type="PANTHER" id="PTHR30570">
    <property type="entry name" value="PERIPLASMIC PHOSPHATE BINDING COMPONENT OF PHOSPHATE ABC TRANSPORTER"/>
    <property type="match status" value="1"/>
</dbReference>
<reference evidence="3" key="1">
    <citation type="submission" date="2020-02" db="EMBL/GenBank/DDBJ databases">
        <authorList>
            <person name="Meier V. D."/>
        </authorList>
    </citation>
    <scope>NUCLEOTIDE SEQUENCE</scope>
    <source>
        <strain evidence="3">AVDCRST_MAG95</strain>
    </source>
</reference>
<dbReference type="InterPro" id="IPR050811">
    <property type="entry name" value="Phosphate_ABC_transporter"/>
</dbReference>
<evidence type="ECO:0000256" key="1">
    <source>
        <dbReference type="ARBA" id="ARBA00022729"/>
    </source>
</evidence>
<protein>
    <submittedName>
        <fullName evidence="3">Phosphate ABC transporter, phosphate-binding component</fullName>
    </submittedName>
</protein>
<dbReference type="SUPFAM" id="SSF53850">
    <property type="entry name" value="Periplasmic binding protein-like II"/>
    <property type="match status" value="1"/>
</dbReference>
<organism evidence="3">
    <name type="scientific">uncultured Adhaeribacter sp</name>
    <dbReference type="NCBI Taxonomy" id="448109"/>
    <lineage>
        <taxon>Bacteria</taxon>
        <taxon>Pseudomonadati</taxon>
        <taxon>Bacteroidota</taxon>
        <taxon>Cytophagia</taxon>
        <taxon>Cytophagales</taxon>
        <taxon>Hymenobacteraceae</taxon>
        <taxon>Adhaeribacter</taxon>
        <taxon>environmental samples</taxon>
    </lineage>
</organism>
<accession>A0A6J4JPS5</accession>